<name>A0ABQ8PY95_9AGAR</name>
<protein>
    <recommendedName>
        <fullName evidence="3">C2H2-type domain-containing protein</fullName>
    </recommendedName>
</protein>
<evidence type="ECO:0000313" key="4">
    <source>
        <dbReference type="EMBL" id="KAJ3991401.1"/>
    </source>
</evidence>
<dbReference type="Pfam" id="PF18759">
    <property type="entry name" value="Plavaka"/>
    <property type="match status" value="1"/>
</dbReference>
<evidence type="ECO:0000313" key="5">
    <source>
        <dbReference type="Proteomes" id="UP001163828"/>
    </source>
</evidence>
<keyword evidence="5" id="KW-1185">Reference proteome</keyword>
<comment type="caution">
    <text evidence="4">The sequence shown here is derived from an EMBL/GenBank/DDBJ whole genome shotgun (WGS) entry which is preliminary data.</text>
</comment>
<dbReference type="PROSITE" id="PS00028">
    <property type="entry name" value="ZINC_FINGER_C2H2_1"/>
    <property type="match status" value="1"/>
</dbReference>
<dbReference type="InterPro" id="IPR041078">
    <property type="entry name" value="Plavaka"/>
</dbReference>
<keyword evidence="1" id="KW-0863">Zinc-finger</keyword>
<dbReference type="EMBL" id="MU791050">
    <property type="protein sequence ID" value="KAJ3991401.1"/>
    <property type="molecule type" value="Genomic_DNA"/>
</dbReference>
<dbReference type="InterPro" id="IPR013087">
    <property type="entry name" value="Znf_C2H2_type"/>
</dbReference>
<evidence type="ECO:0000256" key="2">
    <source>
        <dbReference type="SAM" id="SignalP"/>
    </source>
</evidence>
<dbReference type="PROSITE" id="PS50157">
    <property type="entry name" value="ZINC_FINGER_C2H2_2"/>
    <property type="match status" value="1"/>
</dbReference>
<feature type="chain" id="PRO_5045907042" description="C2H2-type domain-containing protein" evidence="2">
    <location>
        <begin position="26"/>
        <end position="868"/>
    </location>
</feature>
<keyword evidence="1" id="KW-0862">Zinc</keyword>
<feature type="signal peptide" evidence="2">
    <location>
        <begin position="1"/>
        <end position="25"/>
    </location>
</feature>
<dbReference type="Proteomes" id="UP001163828">
    <property type="component" value="Unassembled WGS sequence"/>
</dbReference>
<gene>
    <name evidence="4" type="ORF">F5050DRAFT_1802149</name>
</gene>
<keyword evidence="1" id="KW-0479">Metal-binding</keyword>
<feature type="domain" description="C2H2-type" evidence="3">
    <location>
        <begin position="23"/>
        <end position="53"/>
    </location>
</feature>
<sequence>MAPRISCKVALLCFIFLSAMQRLHCQFAGCLRTFRKNNDLTKHVNLKHAQYKGNTGDPPASTLSLSSVQLDTTFEITPPPPLLPQRKDTKKIHPYLTGEICDENGQPLLLGTQPPPKPSLENPWAPFLGEARFRLANLLFKDVEMSQGNIDKLLDIWSLYQHQISPDCTNDGPFSTHQDLYSQIDSISDGSAPWKCLQTVVDDTLPPSAPEWKKTSYQVWYRDPDQVVANILLNPEFASDFDVAPYVHLDAAGTRRWSDFMSGNYAWRHAVRTMLVPIILGADKTMVSVATGHVEYHPLYLSIGNITNAAWRAHKNAVIPVGFLAIPKADRKYDKDNDFRIFKKQLYHSSIAAILHSLKCTAIHSNLDDLSDRRTRALDQILHEEYGGEGRLLWNNFGMDKHVIPFTEHFPRADIHEMLSPDLLHQIIKGCFKDMLVEWVWEYLVSEHGEARANEIMDDIDHRLAIVPAFPGLRRFPHGRRFKQWTGNDSKALMKIFLPAVAEYLPEDIMKCLSAFLDFCYLVRRSDIDENSLKSIQRAIETFHHYRDSFKTLSVHEHFSLPRMHSIVHYPLLITEFGAPNGLDSSITESRHITAVKKPWRRSNRNAALTLHSRLVDQNLIISSTQSPPDLFDVGNEDVGPIDSGRALADVKLAKTREPVYPRHLLELSVYICQPHLEILTCQFLRDQLDLPITESDSNLPFITSKINVYHSAVAVFYAPSDNSGIRGMKCERIRSTPSWYGCERRDTVLAVIDEAKPGFAGMSVARVFLFFSFQHEDKEYPCALIQWFNTYGQRRDSKTGLWMVQPVVWDQAQVVHLESLIRGVHLIPVFGLHPVPPKLKYNQSLDVFKLFYVNKFADYHTNKILFC</sequence>
<organism evidence="4 5">
    <name type="scientific">Lentinula boryana</name>
    <dbReference type="NCBI Taxonomy" id="40481"/>
    <lineage>
        <taxon>Eukaryota</taxon>
        <taxon>Fungi</taxon>
        <taxon>Dikarya</taxon>
        <taxon>Basidiomycota</taxon>
        <taxon>Agaricomycotina</taxon>
        <taxon>Agaricomycetes</taxon>
        <taxon>Agaricomycetidae</taxon>
        <taxon>Agaricales</taxon>
        <taxon>Marasmiineae</taxon>
        <taxon>Omphalotaceae</taxon>
        <taxon>Lentinula</taxon>
    </lineage>
</organism>
<accession>A0ABQ8PY95</accession>
<evidence type="ECO:0000259" key="3">
    <source>
        <dbReference type="PROSITE" id="PS50157"/>
    </source>
</evidence>
<evidence type="ECO:0000256" key="1">
    <source>
        <dbReference type="PROSITE-ProRule" id="PRU00042"/>
    </source>
</evidence>
<proteinExistence type="predicted"/>
<reference evidence="4" key="1">
    <citation type="submission" date="2022-08" db="EMBL/GenBank/DDBJ databases">
        <authorList>
            <consortium name="DOE Joint Genome Institute"/>
            <person name="Min B."/>
            <person name="Riley R."/>
            <person name="Sierra-Patev S."/>
            <person name="Naranjo-Ortiz M."/>
            <person name="Looney B."/>
            <person name="Konkel Z."/>
            <person name="Slot J.C."/>
            <person name="Sakamoto Y."/>
            <person name="Steenwyk J.L."/>
            <person name="Rokas A."/>
            <person name="Carro J."/>
            <person name="Camarero S."/>
            <person name="Ferreira P."/>
            <person name="Molpeceres G."/>
            <person name="Ruiz-Duenas F.J."/>
            <person name="Serrano A."/>
            <person name="Henrissat B."/>
            <person name="Drula E."/>
            <person name="Hughes K.W."/>
            <person name="Mata J.L."/>
            <person name="Ishikawa N.K."/>
            <person name="Vargas-Isla R."/>
            <person name="Ushijima S."/>
            <person name="Smith C.A."/>
            <person name="Ahrendt S."/>
            <person name="Andreopoulos W."/>
            <person name="He G."/>
            <person name="Labutti K."/>
            <person name="Lipzen A."/>
            <person name="Ng V."/>
            <person name="Sandor L."/>
            <person name="Barry K."/>
            <person name="Martinez A.T."/>
            <person name="Xiao Y."/>
            <person name="Gibbons J.G."/>
            <person name="Terashima K."/>
            <person name="Hibbett D.S."/>
            <person name="Grigoriev I.V."/>
        </authorList>
    </citation>
    <scope>NUCLEOTIDE SEQUENCE</scope>
    <source>
        <strain evidence="4">TFB10827</strain>
    </source>
</reference>
<keyword evidence="2" id="KW-0732">Signal</keyword>